<sequence length="42" mass="4904">MGTRRKRGGGEPRISDKTTHRIPSENKYRICINSVLKVSFWQ</sequence>
<dbReference type="AlphaFoldDB" id="A0A0E2M4U1"/>
<evidence type="ECO:0000256" key="1">
    <source>
        <dbReference type="SAM" id="MobiDB-lite"/>
    </source>
</evidence>
<dbReference type="Proteomes" id="UP000016630">
    <property type="component" value="Unassembled WGS sequence"/>
</dbReference>
<dbReference type="EMBL" id="AWUW01000101">
    <property type="protein sequence ID" value="ERJ65488.1"/>
    <property type="molecule type" value="Genomic_DNA"/>
</dbReference>
<protein>
    <submittedName>
        <fullName evidence="2">Uncharacterized protein</fullName>
    </submittedName>
</protein>
<proteinExistence type="predicted"/>
<comment type="caution">
    <text evidence="2">The sequence shown here is derived from an EMBL/GenBank/DDBJ whole genome shotgun (WGS) entry which is preliminary data.</text>
</comment>
<accession>A0A0E2M4U1</accession>
<evidence type="ECO:0000313" key="3">
    <source>
        <dbReference type="Proteomes" id="UP000016630"/>
    </source>
</evidence>
<feature type="compositionally biased region" description="Basic and acidic residues" evidence="1">
    <location>
        <begin position="8"/>
        <end position="21"/>
    </location>
</feature>
<gene>
    <name evidence="2" type="ORF">HMPREF1555_01383</name>
</gene>
<dbReference type="HOGENOM" id="CLU_3255639_0_0_10"/>
<feature type="region of interest" description="Disordered" evidence="1">
    <location>
        <begin position="1"/>
        <end position="21"/>
    </location>
</feature>
<reference evidence="2 3" key="1">
    <citation type="submission" date="2013-06" db="EMBL/GenBank/DDBJ databases">
        <authorList>
            <person name="Weinstock G."/>
            <person name="Sodergren E."/>
            <person name="Lobos E.A."/>
            <person name="Fulton L."/>
            <person name="Fulton R."/>
            <person name="Courtney L."/>
            <person name="Fronick C."/>
            <person name="O'Laughlin M."/>
            <person name="Godfrey J."/>
            <person name="Wilson R.M."/>
            <person name="Miner T."/>
            <person name="Farmer C."/>
            <person name="Delehaunty K."/>
            <person name="Cordes M."/>
            <person name="Minx P."/>
            <person name="Tomlinson C."/>
            <person name="Chen J."/>
            <person name="Wollam A."/>
            <person name="Pepin K.H."/>
            <person name="Bhonagiri V."/>
            <person name="Zhang X."/>
            <person name="Warren W."/>
            <person name="Mitreva M."/>
            <person name="Mardis E.R."/>
            <person name="Wilson R.K."/>
        </authorList>
    </citation>
    <scope>NUCLEOTIDE SEQUENCE [LARGE SCALE GENOMIC DNA]</scope>
    <source>
        <strain evidence="2 3">F0570</strain>
    </source>
</reference>
<name>A0A0E2M4U1_PORGN</name>
<evidence type="ECO:0000313" key="2">
    <source>
        <dbReference type="EMBL" id="ERJ65488.1"/>
    </source>
</evidence>
<organism evidence="2 3">
    <name type="scientific">Porphyromonas gingivalis F0570</name>
    <dbReference type="NCBI Taxonomy" id="1227271"/>
    <lineage>
        <taxon>Bacteria</taxon>
        <taxon>Pseudomonadati</taxon>
        <taxon>Bacteroidota</taxon>
        <taxon>Bacteroidia</taxon>
        <taxon>Bacteroidales</taxon>
        <taxon>Porphyromonadaceae</taxon>
        <taxon>Porphyromonas</taxon>
    </lineage>
</organism>